<organism evidence="3 4">
    <name type="scientific">Microbacterium esteraromaticum</name>
    <dbReference type="NCBI Taxonomy" id="57043"/>
    <lineage>
        <taxon>Bacteria</taxon>
        <taxon>Bacillati</taxon>
        <taxon>Actinomycetota</taxon>
        <taxon>Actinomycetes</taxon>
        <taxon>Micrococcales</taxon>
        <taxon>Microbacteriaceae</taxon>
        <taxon>Microbacterium</taxon>
    </lineage>
</organism>
<gene>
    <name evidence="3" type="ORF">FM104_10780</name>
</gene>
<reference evidence="3 4" key="1">
    <citation type="submission" date="2017-02" db="EMBL/GenBank/DDBJ databases">
        <authorList>
            <person name="Peterson S.W."/>
        </authorList>
    </citation>
    <scope>NUCLEOTIDE SEQUENCE [LARGE SCALE GENOMIC DNA]</scope>
    <source>
        <strain evidence="3 4">B Mb 05.01</strain>
    </source>
</reference>
<sequence>MIGCLPTGLPGFAERMRQDGRMRVLDSHLHLWDPEVLTYSWLEGALDWAFAETELIEEQLVGPGEEAAIFVQADPSEGQQLDEVRWVDSIAHATGVVAIVAGARLDRGAETAAHLAALAEHERVIGVRHLLQSEPDGFARRPEFIDGARLVAARGWTFDACVTTHQIPDVTALAAAVPELSIVLDHLGKPVIGTADAPLEPTAEWFGDVRELASSPQVFCKLSGLPAEAGGVWADEQVAPFLDSVADAFGPDRLMWGSDWPVSSIDFSAADGGAYLIGARQRWFRTVADWADTRGLDAEQIFWSNALAFYGIR</sequence>
<keyword evidence="3" id="KW-0378">Hydrolase</keyword>
<accession>A0A1R4K7E0</accession>
<feature type="domain" description="Amidohydrolase-related" evidence="2">
    <location>
        <begin position="26"/>
        <end position="312"/>
    </location>
</feature>
<keyword evidence="4" id="KW-1185">Reference proteome</keyword>
<comment type="similarity">
    <text evidence="1">Belongs to the metallo-dependent hydrolases superfamily.</text>
</comment>
<evidence type="ECO:0000259" key="2">
    <source>
        <dbReference type="Pfam" id="PF04909"/>
    </source>
</evidence>
<dbReference type="InterPro" id="IPR052350">
    <property type="entry name" value="Metallo-dep_Lactonases"/>
</dbReference>
<dbReference type="PANTHER" id="PTHR43569">
    <property type="entry name" value="AMIDOHYDROLASE"/>
    <property type="match status" value="1"/>
</dbReference>
<protein>
    <submittedName>
        <fullName evidence="3">L-fuconolactone hydrolase</fullName>
    </submittedName>
</protein>
<proteinExistence type="inferred from homology"/>
<dbReference type="SUPFAM" id="SSF51556">
    <property type="entry name" value="Metallo-dependent hydrolases"/>
    <property type="match status" value="1"/>
</dbReference>
<dbReference type="PANTHER" id="PTHR43569:SF2">
    <property type="entry name" value="AMIDOHYDROLASE-RELATED DOMAIN-CONTAINING PROTEIN"/>
    <property type="match status" value="1"/>
</dbReference>
<dbReference type="AlphaFoldDB" id="A0A1R4K7E0"/>
<evidence type="ECO:0000313" key="4">
    <source>
        <dbReference type="Proteomes" id="UP000196320"/>
    </source>
</evidence>
<dbReference type="Gene3D" id="3.20.20.140">
    <property type="entry name" value="Metal-dependent hydrolases"/>
    <property type="match status" value="1"/>
</dbReference>
<dbReference type="GO" id="GO:0016787">
    <property type="term" value="F:hydrolase activity"/>
    <property type="evidence" value="ECO:0007669"/>
    <property type="project" value="UniProtKB-KW"/>
</dbReference>
<dbReference type="EMBL" id="FUKO01000023">
    <property type="protein sequence ID" value="SJN40032.1"/>
    <property type="molecule type" value="Genomic_DNA"/>
</dbReference>
<evidence type="ECO:0000256" key="1">
    <source>
        <dbReference type="ARBA" id="ARBA00038310"/>
    </source>
</evidence>
<dbReference type="Pfam" id="PF04909">
    <property type="entry name" value="Amidohydro_2"/>
    <property type="match status" value="1"/>
</dbReference>
<dbReference type="Proteomes" id="UP000196320">
    <property type="component" value="Unassembled WGS sequence"/>
</dbReference>
<dbReference type="RefSeq" id="WP_256971620.1">
    <property type="nucleotide sequence ID" value="NZ_FUKO01000023.1"/>
</dbReference>
<dbReference type="InterPro" id="IPR006680">
    <property type="entry name" value="Amidohydro-rel"/>
</dbReference>
<name>A0A1R4K7E0_9MICO</name>
<evidence type="ECO:0000313" key="3">
    <source>
        <dbReference type="EMBL" id="SJN40032.1"/>
    </source>
</evidence>
<dbReference type="InterPro" id="IPR032466">
    <property type="entry name" value="Metal_Hydrolase"/>
</dbReference>